<evidence type="ECO:0000256" key="2">
    <source>
        <dbReference type="SAM" id="Phobius"/>
    </source>
</evidence>
<proteinExistence type="predicted"/>
<feature type="compositionally biased region" description="Low complexity" evidence="1">
    <location>
        <begin position="154"/>
        <end position="171"/>
    </location>
</feature>
<dbReference type="InterPro" id="IPR050400">
    <property type="entry name" value="Bact_Cytoskel_RodZ"/>
</dbReference>
<evidence type="ECO:0000259" key="3">
    <source>
        <dbReference type="Pfam" id="PF13464"/>
    </source>
</evidence>
<accession>A0A8J6XIS6</accession>
<dbReference type="InterPro" id="IPR010982">
    <property type="entry name" value="Lambda_DNA-bd_dom_sf"/>
</dbReference>
<feature type="transmembrane region" description="Helical" evidence="2">
    <location>
        <begin position="106"/>
        <end position="129"/>
    </location>
</feature>
<dbReference type="AlphaFoldDB" id="A0A8J6XIS6"/>
<dbReference type="Pfam" id="PF13413">
    <property type="entry name" value="HTH_25"/>
    <property type="match status" value="1"/>
</dbReference>
<keyword evidence="2" id="KW-0812">Transmembrane</keyword>
<dbReference type="GO" id="GO:0003677">
    <property type="term" value="F:DNA binding"/>
    <property type="evidence" value="ECO:0007669"/>
    <property type="project" value="InterPro"/>
</dbReference>
<protein>
    <submittedName>
        <fullName evidence="4">Helix-turn-helix domain-containing protein</fullName>
    </submittedName>
</protein>
<dbReference type="EMBL" id="JACXAE010000054">
    <property type="protein sequence ID" value="MBD2773547.1"/>
    <property type="molecule type" value="Genomic_DNA"/>
</dbReference>
<comment type="caution">
    <text evidence="4">The sequence shown here is derived from an EMBL/GenBank/DDBJ whole genome shotgun (WGS) entry which is preliminary data.</text>
</comment>
<name>A0A8J6XIS6_9CYAN</name>
<dbReference type="Gene3D" id="1.10.260.40">
    <property type="entry name" value="lambda repressor-like DNA-binding domains"/>
    <property type="match status" value="1"/>
</dbReference>
<keyword evidence="2" id="KW-1133">Transmembrane helix</keyword>
<reference evidence="4" key="1">
    <citation type="submission" date="2020-09" db="EMBL/GenBank/DDBJ databases">
        <title>Iningainema tapete sp. nov. (Scytonemataceae, Cyanobacteria) from greenhouses in central Florida (USA) produces two types of nodularin with biosynthetic potential for microcystin-LR and anabaenopeptins.</title>
        <authorList>
            <person name="Berthold D.E."/>
            <person name="Lefler F.W."/>
            <person name="Huang I.-S."/>
            <person name="Abdulla H."/>
            <person name="Zimba P.V."/>
            <person name="Laughinghouse H.D. IV."/>
        </authorList>
    </citation>
    <scope>NUCLEOTIDE SEQUENCE</scope>
    <source>
        <strain evidence="4">BLCCT55</strain>
    </source>
</reference>
<feature type="domain" description="Cytoskeleton protein RodZ-like C-terminal" evidence="3">
    <location>
        <begin position="197"/>
        <end position="265"/>
    </location>
</feature>
<feature type="compositionally biased region" description="Basic and acidic residues" evidence="1">
    <location>
        <begin position="143"/>
        <end position="152"/>
    </location>
</feature>
<dbReference type="InterPro" id="IPR025194">
    <property type="entry name" value="RodZ-like_C"/>
</dbReference>
<feature type="region of interest" description="Disordered" evidence="1">
    <location>
        <begin position="139"/>
        <end position="171"/>
    </location>
</feature>
<dbReference type="PANTHER" id="PTHR34475:SF1">
    <property type="entry name" value="CYTOSKELETON PROTEIN RODZ"/>
    <property type="match status" value="1"/>
</dbReference>
<organism evidence="4 5">
    <name type="scientific">Iningainema tapete BLCC-T55</name>
    <dbReference type="NCBI Taxonomy" id="2748662"/>
    <lineage>
        <taxon>Bacteria</taxon>
        <taxon>Bacillati</taxon>
        <taxon>Cyanobacteriota</taxon>
        <taxon>Cyanophyceae</taxon>
        <taxon>Nostocales</taxon>
        <taxon>Scytonemataceae</taxon>
        <taxon>Iningainema tapete</taxon>
    </lineage>
</organism>
<gene>
    <name evidence="4" type="ORF">ICL16_16065</name>
</gene>
<sequence length="272" mass="29573">MKLSSDAQEEQLKEISVLLRQAREEKSLRIEEVAALTHIRPTFLQALDDGRFEVLPEPIYVQGFIRHYGDAVGLDGTTLAKKFATTFPPAELTNDSVEVAAQKPNIYVPLAVPYILLVVAASVGLFYLLNPQRSAESFSQSKSELKVGDKKKASQSASSPKASSKSKPLPSVLATPVAAQLSTPSPTAKESSVEVSLELQDKSWLRVKVDGKTEFEGILNKGDRKTWKAKKELSIRSGNAGAVIVSQNNQQPKQLGAVGSIKEITFTPEKVN</sequence>
<dbReference type="Proteomes" id="UP000629098">
    <property type="component" value="Unassembled WGS sequence"/>
</dbReference>
<dbReference type="RefSeq" id="WP_190829475.1">
    <property type="nucleotide sequence ID" value="NZ_CAWPPI010000054.1"/>
</dbReference>
<keyword evidence="5" id="KW-1185">Reference proteome</keyword>
<evidence type="ECO:0000256" key="1">
    <source>
        <dbReference type="SAM" id="MobiDB-lite"/>
    </source>
</evidence>
<evidence type="ECO:0000313" key="4">
    <source>
        <dbReference type="EMBL" id="MBD2773547.1"/>
    </source>
</evidence>
<dbReference type="PANTHER" id="PTHR34475">
    <property type="match status" value="1"/>
</dbReference>
<keyword evidence="2" id="KW-0472">Membrane</keyword>
<evidence type="ECO:0000313" key="5">
    <source>
        <dbReference type="Proteomes" id="UP000629098"/>
    </source>
</evidence>
<dbReference type="Pfam" id="PF13464">
    <property type="entry name" value="RodZ_C"/>
    <property type="match status" value="1"/>
</dbReference>